<keyword evidence="5" id="KW-0548">Nucleotidyltransferase</keyword>
<dbReference type="InterPro" id="IPR039537">
    <property type="entry name" value="Retrotran_Ty1/copia-like"/>
</dbReference>
<dbReference type="Pfam" id="PF07727">
    <property type="entry name" value="RVT_2"/>
    <property type="match status" value="1"/>
</dbReference>
<dbReference type="Gene3D" id="1.10.340.70">
    <property type="match status" value="1"/>
</dbReference>
<dbReference type="InterPro" id="IPR013103">
    <property type="entry name" value="RVT_2"/>
</dbReference>
<dbReference type="GO" id="GO:0003676">
    <property type="term" value="F:nucleic acid binding"/>
    <property type="evidence" value="ECO:0007669"/>
    <property type="project" value="InterPro"/>
</dbReference>
<dbReference type="PANTHER" id="PTHR42648">
    <property type="entry name" value="TRANSPOSASE, PUTATIVE-RELATED"/>
    <property type="match status" value="1"/>
</dbReference>
<dbReference type="Pfam" id="PF00665">
    <property type="entry name" value="rve"/>
    <property type="match status" value="1"/>
</dbReference>
<proteinExistence type="predicted"/>
<comment type="caution">
    <text evidence="5">The sequence shown here is derived from an EMBL/GenBank/DDBJ whole genome shotgun (WGS) entry which is preliminary data.</text>
</comment>
<keyword evidence="5" id="KW-0695">RNA-directed DNA polymerase</keyword>
<organism evidence="5">
    <name type="scientific">Tanacetum cinerariifolium</name>
    <name type="common">Dalmatian daisy</name>
    <name type="synonym">Chrysanthemum cinerariifolium</name>
    <dbReference type="NCBI Taxonomy" id="118510"/>
    <lineage>
        <taxon>Eukaryota</taxon>
        <taxon>Viridiplantae</taxon>
        <taxon>Streptophyta</taxon>
        <taxon>Embryophyta</taxon>
        <taxon>Tracheophyta</taxon>
        <taxon>Spermatophyta</taxon>
        <taxon>Magnoliopsida</taxon>
        <taxon>eudicotyledons</taxon>
        <taxon>Gunneridae</taxon>
        <taxon>Pentapetalae</taxon>
        <taxon>asterids</taxon>
        <taxon>campanulids</taxon>
        <taxon>Asterales</taxon>
        <taxon>Asteraceae</taxon>
        <taxon>Asteroideae</taxon>
        <taxon>Anthemideae</taxon>
        <taxon>Anthemidinae</taxon>
        <taxon>Tanacetum</taxon>
    </lineage>
</organism>
<dbReference type="Gene3D" id="3.30.420.10">
    <property type="entry name" value="Ribonuclease H-like superfamily/Ribonuclease H"/>
    <property type="match status" value="2"/>
</dbReference>
<dbReference type="InterPro" id="IPR001584">
    <property type="entry name" value="Integrase_cat-core"/>
</dbReference>
<keyword evidence="1" id="KW-0479">Metal-binding</keyword>
<dbReference type="InterPro" id="IPR041588">
    <property type="entry name" value="Integrase_H2C2"/>
</dbReference>
<dbReference type="InterPro" id="IPR012337">
    <property type="entry name" value="RNaseH-like_sf"/>
</dbReference>
<dbReference type="InterPro" id="IPR036397">
    <property type="entry name" value="RNaseH_sf"/>
</dbReference>
<feature type="compositionally biased region" description="Basic and acidic residues" evidence="3">
    <location>
        <begin position="683"/>
        <end position="716"/>
    </location>
</feature>
<dbReference type="GO" id="GO:0016787">
    <property type="term" value="F:hydrolase activity"/>
    <property type="evidence" value="ECO:0007669"/>
    <property type="project" value="UniProtKB-KW"/>
</dbReference>
<keyword evidence="2" id="KW-0378">Hydrolase</keyword>
<dbReference type="PANTHER" id="PTHR42648:SF18">
    <property type="entry name" value="RETROTRANSPOSON, UNCLASSIFIED-LIKE PROTEIN"/>
    <property type="match status" value="1"/>
</dbReference>
<dbReference type="Pfam" id="PF17921">
    <property type="entry name" value="Integrase_H2C2"/>
    <property type="match status" value="1"/>
</dbReference>
<dbReference type="GO" id="GO:0015074">
    <property type="term" value="P:DNA integration"/>
    <property type="evidence" value="ECO:0007669"/>
    <property type="project" value="InterPro"/>
</dbReference>
<dbReference type="SUPFAM" id="SSF53098">
    <property type="entry name" value="Ribonuclease H-like"/>
    <property type="match status" value="2"/>
</dbReference>
<feature type="region of interest" description="Disordered" evidence="3">
    <location>
        <begin position="654"/>
        <end position="733"/>
    </location>
</feature>
<feature type="compositionally biased region" description="Basic residues" evidence="3">
    <location>
        <begin position="921"/>
        <end position="930"/>
    </location>
</feature>
<name>A0A6L2KB30_TANCI</name>
<sequence length="1268" mass="146754">MPKESKLLKMFDTMGVAVNSLRTRIDKTLLEDKQQRWMSDSQNSLRKFYETGVILMSVSLSKNFKEVKEELIEEVQKMLNIFESMEQKVNGRSPKENILQNEIGRLLLSPLNFGTINQLTSKDLVDGILKFRYNKDHLCSACKQGKSKKASLSTKLVPSTEPQLELLHIDLCRLMRAASINGKKYILVIVDDYSWYTWVYFLRTKDEAPDMIINFINQVQTNLKAQILMIQTDNGIKFKNEKLQAFYAKLGIVHKTSISRMPQQSGVVEQRNRTLVEAAQTMLIFSRTLEFLWAEAIATACFSQNRFIVHTQYNKTPYELIQQVATELNSPVLNENADELIQKDVAKFGGNVFYYPSQTPVFKEAESSSIYQDPSNMHKFHQTHGSTDKWTKNHPIEQVIGDPSKPVMTRRQLHTDVEKNKTDAEKTVIRNKSRLVAKEYGQDEGIDFEESFAPVARLEAVRIFVAYAAHKNFPIYEMDVKTAFLNGPLKEEVFVRQRDGFVDPDFLNHFSTWLNGLFQLLSLSQDTIPLGDATIMWIVSKVPDTEDTIKFMLDTKKFTYTVDMFIDTLHLPVETLENPFVTPVNIQTIEAYMHMIGYQGVVDKKKEASNVYTIDNVLVRGMLILDEFLTEEICATDDLKGTIPRAYKIPTRIAVSPQGKKRKQSVGETSSPKKLLKITMRQKHVDEGEKDKQSYDDVDDSGDRLDPVSHKENPEHVDDDDDENKELTNTVSLPTITTSKDPYFKRRISSKYSHLPSALRRMCRRQGYTIKNIERKCITTKYFWKTHKKVNRVLHEIVPQLAERVTDDLIQNNLKPSIVATIIEDRDAFRSKNYVQNNVIQAHPTITISTETTSSADLQQQLYLMMKRSLQDQANDLALWELLKHKFEKSSTSNTSCRDDEFHSHGHDDHQEDDAPLKGEKRVKKHKASKSFKYARGSSSKHSAKDSITYKELNLRQRRWIELLSAYDYEIRYHPGKANVVADALSRKERNRPLCVRALMMTIHNDLPKRILEAQKEAMKKKNVKVENLGRLIKQIFELRPDGTRCFENRVWLPRFGGLRDLIMHESLKSKYSIHPRSDKMYQDLKLLYWWPNMKANITMYVSKCLTCAKVKAEHQNPSRLLQQPEIPVWKWERITMDFVSGLPRTPSGHGVPISDRDSHFTSRFWKSLQKALEMNLDMSTAYHPQMDGQSERTIQKLEDMLRAWIHSTFHVSNIKKCLEEGDIVVSMKKIQLDDKLHVIEEPVEIVDRLVKRLKQSQTPIVKVRCYS</sequence>
<evidence type="ECO:0000256" key="3">
    <source>
        <dbReference type="SAM" id="MobiDB-lite"/>
    </source>
</evidence>
<dbReference type="AlphaFoldDB" id="A0A6L2KB30"/>
<accession>A0A6L2KB30</accession>
<feature type="compositionally biased region" description="Basic and acidic residues" evidence="3">
    <location>
        <begin position="897"/>
        <end position="920"/>
    </location>
</feature>
<feature type="domain" description="Integrase catalytic" evidence="4">
    <location>
        <begin position="158"/>
        <end position="325"/>
    </location>
</feature>
<feature type="region of interest" description="Disordered" evidence="3">
    <location>
        <begin position="891"/>
        <end position="939"/>
    </location>
</feature>
<gene>
    <name evidence="5" type="ORF">Tci_018524</name>
</gene>
<evidence type="ECO:0000256" key="1">
    <source>
        <dbReference type="ARBA" id="ARBA00022723"/>
    </source>
</evidence>
<evidence type="ECO:0000259" key="4">
    <source>
        <dbReference type="PROSITE" id="PS50994"/>
    </source>
</evidence>
<dbReference type="EMBL" id="BKCJ010002140">
    <property type="protein sequence ID" value="GEU46546.1"/>
    <property type="molecule type" value="Genomic_DNA"/>
</dbReference>
<dbReference type="GO" id="GO:0046872">
    <property type="term" value="F:metal ion binding"/>
    <property type="evidence" value="ECO:0007669"/>
    <property type="project" value="UniProtKB-KW"/>
</dbReference>
<reference evidence="5" key="1">
    <citation type="journal article" date="2019" name="Sci. Rep.">
        <title>Draft genome of Tanacetum cinerariifolium, the natural source of mosquito coil.</title>
        <authorList>
            <person name="Yamashiro T."/>
            <person name="Shiraishi A."/>
            <person name="Satake H."/>
            <person name="Nakayama K."/>
        </authorList>
    </citation>
    <scope>NUCLEOTIDE SEQUENCE</scope>
</reference>
<evidence type="ECO:0000313" key="5">
    <source>
        <dbReference type="EMBL" id="GEU46546.1"/>
    </source>
</evidence>
<keyword evidence="5" id="KW-0808">Transferase</keyword>
<dbReference type="GO" id="GO:0003964">
    <property type="term" value="F:RNA-directed DNA polymerase activity"/>
    <property type="evidence" value="ECO:0007669"/>
    <property type="project" value="UniProtKB-KW"/>
</dbReference>
<evidence type="ECO:0000256" key="2">
    <source>
        <dbReference type="ARBA" id="ARBA00022801"/>
    </source>
</evidence>
<protein>
    <submittedName>
        <fullName evidence="5">Putative reverse transcriptase domain-containing protein</fullName>
    </submittedName>
</protein>
<dbReference type="PROSITE" id="PS50994">
    <property type="entry name" value="INTEGRASE"/>
    <property type="match status" value="1"/>
</dbReference>